<name>A0ABS3UMY5_9ACTN</name>
<dbReference type="EMBL" id="JAGFNS010000014">
    <property type="protein sequence ID" value="MBO3740143.1"/>
    <property type="molecule type" value="Genomic_DNA"/>
</dbReference>
<proteinExistence type="predicted"/>
<protein>
    <recommendedName>
        <fullName evidence="4">Lipoprotein</fullName>
    </recommendedName>
</protein>
<keyword evidence="1" id="KW-0732">Signal</keyword>
<gene>
    <name evidence="2" type="ORF">J5X75_21810</name>
</gene>
<feature type="signal peptide" evidence="1">
    <location>
        <begin position="1"/>
        <end position="20"/>
    </location>
</feature>
<evidence type="ECO:0000313" key="3">
    <source>
        <dbReference type="Proteomes" id="UP000679690"/>
    </source>
</evidence>
<feature type="chain" id="PRO_5047211879" description="Lipoprotein" evidence="1">
    <location>
        <begin position="21"/>
        <end position="184"/>
    </location>
</feature>
<evidence type="ECO:0008006" key="4">
    <source>
        <dbReference type="Google" id="ProtNLM"/>
    </source>
</evidence>
<evidence type="ECO:0000313" key="2">
    <source>
        <dbReference type="EMBL" id="MBO3740143.1"/>
    </source>
</evidence>
<organism evidence="2 3">
    <name type="scientific">Actinoplanes flavus</name>
    <dbReference type="NCBI Taxonomy" id="2820290"/>
    <lineage>
        <taxon>Bacteria</taxon>
        <taxon>Bacillati</taxon>
        <taxon>Actinomycetota</taxon>
        <taxon>Actinomycetes</taxon>
        <taxon>Micromonosporales</taxon>
        <taxon>Micromonosporaceae</taxon>
        <taxon>Actinoplanes</taxon>
    </lineage>
</organism>
<comment type="caution">
    <text evidence="2">The sequence shown here is derived from an EMBL/GenBank/DDBJ whole genome shotgun (WGS) entry which is preliminary data.</text>
</comment>
<reference evidence="2 3" key="1">
    <citation type="submission" date="2021-03" db="EMBL/GenBank/DDBJ databases">
        <title>Actinoplanes flavus sp. nov., a novel actinomycete isolated from Coconut Palm rhizosphere soil.</title>
        <authorList>
            <person name="Luo X."/>
        </authorList>
    </citation>
    <scope>NUCLEOTIDE SEQUENCE [LARGE SCALE GENOMIC DNA]</scope>
    <source>
        <strain evidence="2 3">NEAU-H7</strain>
    </source>
</reference>
<dbReference type="RefSeq" id="WP_208469335.1">
    <property type="nucleotide sequence ID" value="NZ_JAGFNS010000014.1"/>
</dbReference>
<dbReference type="PROSITE" id="PS51257">
    <property type="entry name" value="PROKAR_LIPOPROTEIN"/>
    <property type="match status" value="1"/>
</dbReference>
<keyword evidence="3" id="KW-1185">Reference proteome</keyword>
<sequence>MRRVCVAALLVLALAGCDKAEPATTTTATAVTTVATTEPATTTTATATATAEVVLEDGRHPVYLTKVAAGTVTFDLIEFLTGEKAKARWKKEHPENPDGPDNDYMIVNENPKLRTLPVAADADCQVLETLGGVDMTTVPCKDLAAFLKKQNKDLDVAPPHIAVLPFWLTVEDGAVVRFEEQFLP</sequence>
<evidence type="ECO:0000256" key="1">
    <source>
        <dbReference type="SAM" id="SignalP"/>
    </source>
</evidence>
<accession>A0ABS3UMY5</accession>
<dbReference type="Proteomes" id="UP000679690">
    <property type="component" value="Unassembled WGS sequence"/>
</dbReference>